<dbReference type="InterPro" id="IPR011051">
    <property type="entry name" value="RmlC_Cupin_sf"/>
</dbReference>
<dbReference type="Gene3D" id="2.60.120.10">
    <property type="entry name" value="Jelly Rolls"/>
    <property type="match status" value="1"/>
</dbReference>
<keyword evidence="3" id="KW-1185">Reference proteome</keyword>
<evidence type="ECO:0000259" key="1">
    <source>
        <dbReference type="Pfam" id="PF07883"/>
    </source>
</evidence>
<dbReference type="Pfam" id="PF07883">
    <property type="entry name" value="Cupin_2"/>
    <property type="match status" value="1"/>
</dbReference>
<reference evidence="3" key="2">
    <citation type="submission" date="2019-02" db="EMBL/GenBank/DDBJ databases">
        <title>Granulicella sibirica sp. nov., a psychrotolerant acidobacterium isolated from an organic soil layer in forested tundra, West Siberia.</title>
        <authorList>
            <person name="Oshkin I.Y."/>
            <person name="Kulichevskaya I.S."/>
            <person name="Rijpstra W.I.C."/>
            <person name="Sinninghe Damste J.S."/>
            <person name="Rakitin A.L."/>
            <person name="Ravin N.V."/>
            <person name="Dedysh S.N."/>
        </authorList>
    </citation>
    <scope>NUCLEOTIDE SEQUENCE [LARGE SCALE GENOMIC DNA]</scope>
    <source>
        <strain evidence="3">AF10</strain>
    </source>
</reference>
<sequence>MTHPVPGYLYILQGELTVEFADGKHLVFKTGQAFMQARTKWHRGINTGSGEMRFLAVFFGEKGTPIILNPPHAQSEPKP</sequence>
<evidence type="ECO:0000313" key="2">
    <source>
        <dbReference type="EMBL" id="RXH57186.1"/>
    </source>
</evidence>
<evidence type="ECO:0000313" key="3">
    <source>
        <dbReference type="Proteomes" id="UP000289437"/>
    </source>
</evidence>
<dbReference type="InterPro" id="IPR014710">
    <property type="entry name" value="RmlC-like_jellyroll"/>
</dbReference>
<dbReference type="SUPFAM" id="SSF51182">
    <property type="entry name" value="RmlC-like cupins"/>
    <property type="match status" value="1"/>
</dbReference>
<protein>
    <recommendedName>
        <fullName evidence="1">Cupin type-2 domain-containing protein</fullName>
    </recommendedName>
</protein>
<dbReference type="EMBL" id="RDSM01000001">
    <property type="protein sequence ID" value="RXH57186.1"/>
    <property type="molecule type" value="Genomic_DNA"/>
</dbReference>
<dbReference type="InterPro" id="IPR013096">
    <property type="entry name" value="Cupin_2"/>
</dbReference>
<gene>
    <name evidence="2" type="ORF">GRAN_0496</name>
</gene>
<proteinExistence type="predicted"/>
<reference evidence="2 3" key="1">
    <citation type="submission" date="2018-11" db="EMBL/GenBank/DDBJ databases">
        <authorList>
            <person name="Mardanov A.V."/>
            <person name="Ravin N.V."/>
            <person name="Dedysh S.N."/>
        </authorList>
    </citation>
    <scope>NUCLEOTIDE SEQUENCE [LARGE SCALE GENOMIC DNA]</scope>
    <source>
        <strain evidence="2 3">AF10</strain>
    </source>
</reference>
<name>A0A4Q0T6C9_9BACT</name>
<feature type="domain" description="Cupin type-2" evidence="1">
    <location>
        <begin position="2"/>
        <end position="58"/>
    </location>
</feature>
<comment type="caution">
    <text evidence="2">The sequence shown here is derived from an EMBL/GenBank/DDBJ whole genome shotgun (WGS) entry which is preliminary data.</text>
</comment>
<organism evidence="2 3">
    <name type="scientific">Granulicella sibirica</name>
    <dbReference type="NCBI Taxonomy" id="2479048"/>
    <lineage>
        <taxon>Bacteria</taxon>
        <taxon>Pseudomonadati</taxon>
        <taxon>Acidobacteriota</taxon>
        <taxon>Terriglobia</taxon>
        <taxon>Terriglobales</taxon>
        <taxon>Acidobacteriaceae</taxon>
        <taxon>Granulicella</taxon>
    </lineage>
</organism>
<accession>A0A4Q0T6C9</accession>
<dbReference type="Proteomes" id="UP000289437">
    <property type="component" value="Unassembled WGS sequence"/>
</dbReference>
<dbReference type="AlphaFoldDB" id="A0A4Q0T6C9"/>